<dbReference type="SUPFAM" id="SSF52096">
    <property type="entry name" value="ClpP/crotonase"/>
    <property type="match status" value="1"/>
</dbReference>
<dbReference type="EMBL" id="CAADFU010000015">
    <property type="protein sequence ID" value="VFK42212.1"/>
    <property type="molecule type" value="Genomic_DNA"/>
</dbReference>
<dbReference type="EMBL" id="CAADFR010000015">
    <property type="protein sequence ID" value="VFK37459.1"/>
    <property type="molecule type" value="Genomic_DNA"/>
</dbReference>
<protein>
    <submittedName>
        <fullName evidence="3">Enoyl-CoA hydratase/carnithine racemase</fullName>
    </submittedName>
</protein>
<evidence type="ECO:0000256" key="1">
    <source>
        <dbReference type="ARBA" id="ARBA00005254"/>
    </source>
</evidence>
<dbReference type="CDD" id="cd06558">
    <property type="entry name" value="crotonase-like"/>
    <property type="match status" value="1"/>
</dbReference>
<dbReference type="GO" id="GO:0003824">
    <property type="term" value="F:catalytic activity"/>
    <property type="evidence" value="ECO:0007669"/>
    <property type="project" value="UniProtKB-ARBA"/>
</dbReference>
<name>A0A450YKZ8_9GAMM</name>
<sequence>MLKKIDHGPIREIQLDHPPVNALRAPLINALRHAVDDARNEGVEALILSGAPGYFSVGLDIAYQMKQDQQAANLVFHEIFAIMRSIGTSRLPVAAAMEGHAVGGGAMIAILCDYRVMAEGKYKVGLPEVHVGLPIPPVVYHLVSRLVGPRLAERLCVEGNLVEPDEAEHIGLVDKVVPTEQVRETALSWCQRMVALPTRAMRLTRAASRTEVAKLLATFDWEELDELAAGWSSQETQKALRAALENIGKESASEDTYDYKSANIQRAQHTQNRVQV</sequence>
<evidence type="ECO:0000313" key="3">
    <source>
        <dbReference type="EMBL" id="VFK42212.1"/>
    </source>
</evidence>
<dbReference type="PANTHER" id="PTHR11941">
    <property type="entry name" value="ENOYL-COA HYDRATASE-RELATED"/>
    <property type="match status" value="1"/>
</dbReference>
<proteinExistence type="inferred from homology"/>
<dbReference type="Pfam" id="PF00378">
    <property type="entry name" value="ECH_1"/>
    <property type="match status" value="1"/>
</dbReference>
<evidence type="ECO:0000313" key="2">
    <source>
        <dbReference type="EMBL" id="VFK37459.1"/>
    </source>
</evidence>
<comment type="similarity">
    <text evidence="1">Belongs to the enoyl-CoA hydratase/isomerase family.</text>
</comment>
<dbReference type="GO" id="GO:0006635">
    <property type="term" value="P:fatty acid beta-oxidation"/>
    <property type="evidence" value="ECO:0007669"/>
    <property type="project" value="TreeGrafter"/>
</dbReference>
<dbReference type="InterPro" id="IPR001753">
    <property type="entry name" value="Enoyl-CoA_hydra/iso"/>
</dbReference>
<dbReference type="Gene3D" id="3.90.226.10">
    <property type="entry name" value="2-enoyl-CoA Hydratase, Chain A, domain 1"/>
    <property type="match status" value="1"/>
</dbReference>
<gene>
    <name evidence="3" type="ORF">BECKSD772E_GA0070983_101522</name>
    <name evidence="2" type="ORF">BECKSD772F_GA0070984_101522</name>
</gene>
<reference evidence="3" key="1">
    <citation type="submission" date="2019-02" db="EMBL/GenBank/DDBJ databases">
        <authorList>
            <person name="Gruber-Vodicka R. H."/>
            <person name="Seah K. B. B."/>
        </authorList>
    </citation>
    <scope>NUCLEOTIDE SEQUENCE</scope>
    <source>
        <strain evidence="3">BECK_S1320</strain>
        <strain evidence="2">BECK_S1321</strain>
    </source>
</reference>
<organism evidence="3">
    <name type="scientific">Candidatus Kentrum sp. SD</name>
    <dbReference type="NCBI Taxonomy" id="2126332"/>
    <lineage>
        <taxon>Bacteria</taxon>
        <taxon>Pseudomonadati</taxon>
        <taxon>Pseudomonadota</taxon>
        <taxon>Gammaproteobacteria</taxon>
        <taxon>Candidatus Kentrum</taxon>
    </lineage>
</organism>
<accession>A0A450YKZ8</accession>
<dbReference type="PANTHER" id="PTHR11941:SF54">
    <property type="entry name" value="ENOYL-COA HYDRATASE, MITOCHONDRIAL"/>
    <property type="match status" value="1"/>
</dbReference>
<dbReference type="InterPro" id="IPR029045">
    <property type="entry name" value="ClpP/crotonase-like_dom_sf"/>
</dbReference>
<dbReference type="AlphaFoldDB" id="A0A450YKZ8"/>